<feature type="repeat" description="TPR" evidence="6">
    <location>
        <begin position="164"/>
        <end position="197"/>
    </location>
</feature>
<evidence type="ECO:0000256" key="3">
    <source>
        <dbReference type="ARBA" id="ARBA00022737"/>
    </source>
</evidence>
<evidence type="ECO:0000256" key="7">
    <source>
        <dbReference type="SAM" id="Coils"/>
    </source>
</evidence>
<dbReference type="PANTHER" id="PTHR46630:SF1">
    <property type="entry name" value="TETRATRICOPEPTIDE REPEAT PROTEIN 29"/>
    <property type="match status" value="1"/>
</dbReference>
<keyword evidence="8" id="KW-1133">Transmembrane helix</keyword>
<evidence type="ECO:0000313" key="10">
    <source>
        <dbReference type="Proteomes" id="UP000243887"/>
    </source>
</evidence>
<keyword evidence="4 6" id="KW-0802">TPR repeat</keyword>
<dbReference type="GO" id="GO:0005737">
    <property type="term" value="C:cytoplasm"/>
    <property type="evidence" value="ECO:0007669"/>
    <property type="project" value="UniProtKB-SubCell"/>
</dbReference>
<organism evidence="9 10">
    <name type="scientific">Myroides guanonis</name>
    <dbReference type="NCBI Taxonomy" id="1150112"/>
    <lineage>
        <taxon>Bacteria</taxon>
        <taxon>Pseudomonadati</taxon>
        <taxon>Bacteroidota</taxon>
        <taxon>Flavobacteriia</taxon>
        <taxon>Flavobacteriales</taxon>
        <taxon>Flavobacteriaceae</taxon>
        <taxon>Myroides</taxon>
    </lineage>
</organism>
<dbReference type="SUPFAM" id="SSF46894">
    <property type="entry name" value="C-terminal effector domain of the bipartite response regulators"/>
    <property type="match status" value="1"/>
</dbReference>
<evidence type="ECO:0000256" key="2">
    <source>
        <dbReference type="ARBA" id="ARBA00022490"/>
    </source>
</evidence>
<evidence type="ECO:0000256" key="8">
    <source>
        <dbReference type="SAM" id="Phobius"/>
    </source>
</evidence>
<evidence type="ECO:0000256" key="5">
    <source>
        <dbReference type="ARBA" id="ARBA00038253"/>
    </source>
</evidence>
<dbReference type="PROSITE" id="PS50293">
    <property type="entry name" value="TPR_REGION"/>
    <property type="match status" value="1"/>
</dbReference>
<name>A0A1I3SLN4_9FLAO</name>
<keyword evidence="7" id="KW-0175">Coiled coil</keyword>
<proteinExistence type="inferred from homology"/>
<dbReference type="GO" id="GO:0003677">
    <property type="term" value="F:DNA binding"/>
    <property type="evidence" value="ECO:0007669"/>
    <property type="project" value="InterPro"/>
</dbReference>
<dbReference type="AlphaFoldDB" id="A0A1I3SLN4"/>
<keyword evidence="2" id="KW-0963">Cytoplasm</keyword>
<reference evidence="10" key="1">
    <citation type="submission" date="2016-10" db="EMBL/GenBank/DDBJ databases">
        <authorList>
            <person name="Varghese N."/>
            <person name="Submissions S."/>
        </authorList>
    </citation>
    <scope>NUCLEOTIDE SEQUENCE [LARGE SCALE GENOMIC DNA]</scope>
    <source>
        <strain evidence="10">DSM 26542</strain>
    </source>
</reference>
<feature type="coiled-coil region" evidence="7">
    <location>
        <begin position="424"/>
        <end position="451"/>
    </location>
</feature>
<dbReference type="STRING" id="1150112.SAMN04487893_1112"/>
<evidence type="ECO:0000256" key="6">
    <source>
        <dbReference type="PROSITE-ProRule" id="PRU00339"/>
    </source>
</evidence>
<comment type="similarity">
    <text evidence="5">Belongs to the Rap family.</text>
</comment>
<gene>
    <name evidence="9" type="ORF">SAMN04487893_1112</name>
</gene>
<dbReference type="SUPFAM" id="SSF48452">
    <property type="entry name" value="TPR-like"/>
    <property type="match status" value="1"/>
</dbReference>
<feature type="transmembrane region" description="Helical" evidence="8">
    <location>
        <begin position="390"/>
        <end position="411"/>
    </location>
</feature>
<dbReference type="OrthoDB" id="1090267at2"/>
<keyword evidence="3" id="KW-0677">Repeat</keyword>
<dbReference type="InterPro" id="IPR016032">
    <property type="entry name" value="Sig_transdc_resp-reg_C-effctor"/>
</dbReference>
<dbReference type="Pfam" id="PF13424">
    <property type="entry name" value="TPR_12"/>
    <property type="match status" value="1"/>
</dbReference>
<evidence type="ECO:0000256" key="1">
    <source>
        <dbReference type="ARBA" id="ARBA00004496"/>
    </source>
</evidence>
<dbReference type="InterPro" id="IPR011990">
    <property type="entry name" value="TPR-like_helical_dom_sf"/>
</dbReference>
<dbReference type="Gene3D" id="1.25.40.10">
    <property type="entry name" value="Tetratricopeptide repeat domain"/>
    <property type="match status" value="1"/>
</dbReference>
<dbReference type="SMART" id="SM00028">
    <property type="entry name" value="TPR"/>
    <property type="match status" value="4"/>
</dbReference>
<dbReference type="EMBL" id="FORU01000011">
    <property type="protein sequence ID" value="SFJ59718.1"/>
    <property type="molecule type" value="Genomic_DNA"/>
</dbReference>
<keyword evidence="8" id="KW-0472">Membrane</keyword>
<evidence type="ECO:0000313" key="9">
    <source>
        <dbReference type="EMBL" id="SFJ59718.1"/>
    </source>
</evidence>
<dbReference type="RefSeq" id="WP_090679657.1">
    <property type="nucleotide sequence ID" value="NZ_FORU01000011.1"/>
</dbReference>
<dbReference type="InterPro" id="IPR051476">
    <property type="entry name" value="Bac_ResReg_Asp_Phosphatase"/>
</dbReference>
<dbReference type="GO" id="GO:0006355">
    <property type="term" value="P:regulation of DNA-templated transcription"/>
    <property type="evidence" value="ECO:0007669"/>
    <property type="project" value="InterPro"/>
</dbReference>
<keyword evidence="10" id="KW-1185">Reference proteome</keyword>
<sequence>MYLNRVKQIKRVVILIVAIGTVGALVSYFIYKTQYQKEKSVNEEYIGVLDSLLKYDLNRADIEISKFYIKTKKEKKDSVHLAYSNLYRAIGDRVNYRKERDSILFFLERASDYSVNSQDIELKAQINYELGVYYSAERNLPLSMDYLLKASSLIEKSENKRGLAAVYNKLAGIYFRLDDIEQALNYYEKAYEIFSKKNEPIDKAVYYTNVSKILLKQEKYDEARKQLLVSLETFESVKDTFSTITVLMFLSDVEHLQGNSGISKDYLSRANELASYFDNEKLQKHIQLHYGAIFAKDEDYSQALKYYLKGYETQEDLQVDYENLEVISNIFLERKNFEQAHSYLKHYYRIKDSIQGEEVKNRIQSMKYENQFKQFEYEKVIEEEKHNKQFYIYLFSIGSVMSIAVFIWFLYRHKNKSYQISRIENRRLEEKVKAEQEIQKLQSEQYEQELKSNNDLQTLQIQQYEFEKEANKELRLLQSKQYDLEIELKNRKLTAINLQLLSKNDLLNEIEDIIKDVDAERVVVDLQKIIRSKRNQEKDWEQFKEVFIKIHPGFLKTLRFRYPELTKTEVRVCIYIMVKMSNDEIINLLNISHQSLIRTRYHIRKKMGLSRSDSLDEIIRDM</sequence>
<accession>A0A1I3SLN4</accession>
<comment type="subcellular location">
    <subcellularLocation>
        <location evidence="1">Cytoplasm</location>
    </subcellularLocation>
</comment>
<dbReference type="Proteomes" id="UP000243887">
    <property type="component" value="Unassembled WGS sequence"/>
</dbReference>
<dbReference type="PANTHER" id="PTHR46630">
    <property type="entry name" value="TETRATRICOPEPTIDE REPEAT PROTEIN 29"/>
    <property type="match status" value="1"/>
</dbReference>
<protein>
    <submittedName>
        <fullName evidence="9">Tetratricopeptide repeat-containing protein</fullName>
    </submittedName>
</protein>
<feature type="transmembrane region" description="Helical" evidence="8">
    <location>
        <begin position="12"/>
        <end position="31"/>
    </location>
</feature>
<dbReference type="InterPro" id="IPR019734">
    <property type="entry name" value="TPR_rpt"/>
</dbReference>
<keyword evidence="8" id="KW-0812">Transmembrane</keyword>
<evidence type="ECO:0000256" key="4">
    <source>
        <dbReference type="ARBA" id="ARBA00022803"/>
    </source>
</evidence>
<dbReference type="PROSITE" id="PS50005">
    <property type="entry name" value="TPR"/>
    <property type="match status" value="1"/>
</dbReference>